<dbReference type="Gene3D" id="1.25.40.10">
    <property type="entry name" value="Tetratricopeptide repeat domain"/>
    <property type="match status" value="2"/>
</dbReference>
<dbReference type="SUPFAM" id="SSF52540">
    <property type="entry name" value="P-loop containing nucleoside triphosphate hydrolases"/>
    <property type="match status" value="1"/>
</dbReference>
<sequence length="1000" mass="103062">MSGSGPAALVGREAEVGVLRAAVAAASAGEACAVLLAGEAGVGKTRLVRALREQVVPADALVLGAQCVDVGDPGLPYLVVTDLLRAVRTRGEGDPAVAAALGRAAVLTGLDDPRGARGPVDAPGDDGSTRLRVLDAATTLLADLGRLAGPVVVTVEDLQWVDASSAAFLTFLIGRSTTQRLLVVATVRTDGLAAHPRARALVGELGRLPTVRRLDLEPFDEGEVARYLDLVGVAASGDPDRPDPDRVGTAGRVAAEVFRRTGGNPYFVTTLAADVARTGGLGDGVPRGLADVLVGRLERLPDPVRTVVRCASVGTQPVPDRVLRRAAGVGAALDEASLDDALRLAVAEGLLVPAGAGYAFPHDLLRAAVHDDLLPGERARLHAAYASALGSGAAGAPVPAAVAHHAVEAGDPATVLVWSVRAAEDAMRLPAPHEALEHLGRALSAWPTAGDEARAGLTEGRLAVRASRAAGLAGEPGRAVELGRRAVALCDAEGDAPGGVEARAELARRLVEVDATDEAVGPAEDAVHLAEEGGVEAPLAALAEVVLARSLLGARRPAEARPRAEAALEAARAAAVPGLEADAVTTLAFLDEIAGDRAAAAVRLGTALRLARTAREPLAELRAHYALASLRYYNGDVTASLPVLRTAMARVAESGLRWSGPGVEIRVLHAVVRYVSGDLEGSLRATEAPEGPPPDVAAARLAAVGCYAAVAGGSPDARRRVAGLRGSWDADPQVALVAGGCEADLLTWEGDPEAAVEVVERAQTHLDAVAGEGAYGGLWLSALALAALADLASTCRRRRDVAGADDAVRRAGLLRERVERIASGGHGRPGDLGPEGRAWYVRALAEHARALDRPAVEEWERALEAFGYGHVPEQARCHWRLAAALVHAGDRDGARAHAREAAATAARIGAAPLERAVGALVSRERLAAPGAALDAVLTEREREVLALVAEGLTNREIGARLFISAKTASVHLSNLMAKLNVSSRTEAVTVAQRRGLLDVV</sequence>
<dbReference type="SUPFAM" id="SSF46894">
    <property type="entry name" value="C-terminal effector domain of the bipartite response regulators"/>
    <property type="match status" value="1"/>
</dbReference>
<evidence type="ECO:0000256" key="1">
    <source>
        <dbReference type="ARBA" id="ARBA00022741"/>
    </source>
</evidence>
<protein>
    <submittedName>
        <fullName evidence="4">Helix-turn-helix transcriptional regulator</fullName>
    </submittedName>
</protein>
<dbReference type="InterPro" id="IPR011990">
    <property type="entry name" value="TPR-like_helical_dom_sf"/>
</dbReference>
<feature type="domain" description="HTH luxR-type" evidence="3">
    <location>
        <begin position="930"/>
        <end position="995"/>
    </location>
</feature>
<dbReference type="PRINTS" id="PR00038">
    <property type="entry name" value="HTHLUXR"/>
</dbReference>
<evidence type="ECO:0000313" key="4">
    <source>
        <dbReference type="EMBL" id="GAA4401145.1"/>
    </source>
</evidence>
<dbReference type="SMART" id="SM00421">
    <property type="entry name" value="HTH_LUXR"/>
    <property type="match status" value="1"/>
</dbReference>
<dbReference type="InterPro" id="IPR027417">
    <property type="entry name" value="P-loop_NTPase"/>
</dbReference>
<reference evidence="5" key="1">
    <citation type="journal article" date="2019" name="Int. J. Syst. Evol. Microbiol.">
        <title>The Global Catalogue of Microorganisms (GCM) 10K type strain sequencing project: providing services to taxonomists for standard genome sequencing and annotation.</title>
        <authorList>
            <consortium name="The Broad Institute Genomics Platform"/>
            <consortium name="The Broad Institute Genome Sequencing Center for Infectious Disease"/>
            <person name="Wu L."/>
            <person name="Ma J."/>
        </authorList>
    </citation>
    <scope>NUCLEOTIDE SEQUENCE [LARGE SCALE GENOMIC DNA]</scope>
    <source>
        <strain evidence="5">JCM 17809</strain>
    </source>
</reference>
<proteinExistence type="predicted"/>
<dbReference type="InterPro" id="IPR036388">
    <property type="entry name" value="WH-like_DNA-bd_sf"/>
</dbReference>
<dbReference type="Proteomes" id="UP001500945">
    <property type="component" value="Unassembled WGS sequence"/>
</dbReference>
<accession>A0ABP8K6T8</accession>
<evidence type="ECO:0000256" key="2">
    <source>
        <dbReference type="ARBA" id="ARBA00022840"/>
    </source>
</evidence>
<organism evidence="4 5">
    <name type="scientific">Fodinibacter luteus</name>
    <dbReference type="NCBI Taxonomy" id="552064"/>
    <lineage>
        <taxon>Bacteria</taxon>
        <taxon>Bacillati</taxon>
        <taxon>Actinomycetota</taxon>
        <taxon>Actinomycetes</taxon>
        <taxon>Micrococcales</taxon>
        <taxon>Intrasporangiaceae</taxon>
        <taxon>Fodinibacter (ex Wang et al. 2009)</taxon>
    </lineage>
</organism>
<dbReference type="CDD" id="cd06170">
    <property type="entry name" value="LuxR_C_like"/>
    <property type="match status" value="1"/>
</dbReference>
<dbReference type="InterPro" id="IPR000792">
    <property type="entry name" value="Tscrpt_reg_LuxR_C"/>
</dbReference>
<dbReference type="InterPro" id="IPR016032">
    <property type="entry name" value="Sig_transdc_resp-reg_C-effctor"/>
</dbReference>
<gene>
    <name evidence="4" type="ORF">GCM10023168_10440</name>
</gene>
<keyword evidence="5" id="KW-1185">Reference proteome</keyword>
<dbReference type="PROSITE" id="PS50043">
    <property type="entry name" value="HTH_LUXR_2"/>
    <property type="match status" value="1"/>
</dbReference>
<evidence type="ECO:0000313" key="5">
    <source>
        <dbReference type="Proteomes" id="UP001500945"/>
    </source>
</evidence>
<keyword evidence="1" id="KW-0547">Nucleotide-binding</keyword>
<dbReference type="PANTHER" id="PTHR16305:SF35">
    <property type="entry name" value="TRANSCRIPTIONAL ACTIVATOR DOMAIN"/>
    <property type="match status" value="1"/>
</dbReference>
<dbReference type="SUPFAM" id="SSF48452">
    <property type="entry name" value="TPR-like"/>
    <property type="match status" value="2"/>
</dbReference>
<keyword evidence="2" id="KW-0067">ATP-binding</keyword>
<dbReference type="EMBL" id="BAABGM010000007">
    <property type="protein sequence ID" value="GAA4401145.1"/>
    <property type="molecule type" value="Genomic_DNA"/>
</dbReference>
<name>A0ABP8K6T8_9MICO</name>
<evidence type="ECO:0000259" key="3">
    <source>
        <dbReference type="PROSITE" id="PS50043"/>
    </source>
</evidence>
<dbReference type="PANTHER" id="PTHR16305">
    <property type="entry name" value="TESTICULAR SOLUBLE ADENYLYL CYCLASE"/>
    <property type="match status" value="1"/>
</dbReference>
<comment type="caution">
    <text evidence="4">The sequence shown here is derived from an EMBL/GenBank/DDBJ whole genome shotgun (WGS) entry which is preliminary data.</text>
</comment>
<dbReference type="RefSeq" id="WP_345203112.1">
    <property type="nucleotide sequence ID" value="NZ_BAABGM010000007.1"/>
</dbReference>
<dbReference type="Pfam" id="PF00196">
    <property type="entry name" value="GerE"/>
    <property type="match status" value="1"/>
</dbReference>
<dbReference type="InterPro" id="IPR041664">
    <property type="entry name" value="AAA_16"/>
</dbReference>
<dbReference type="Gene3D" id="1.10.10.10">
    <property type="entry name" value="Winged helix-like DNA-binding domain superfamily/Winged helix DNA-binding domain"/>
    <property type="match status" value="1"/>
</dbReference>
<dbReference type="Pfam" id="PF13191">
    <property type="entry name" value="AAA_16"/>
    <property type="match status" value="1"/>
</dbReference>